<dbReference type="Gene3D" id="3.40.190.290">
    <property type="match status" value="1"/>
</dbReference>
<dbReference type="Proteomes" id="UP001055429">
    <property type="component" value="Chromosome"/>
</dbReference>
<evidence type="ECO:0000256" key="4">
    <source>
        <dbReference type="ARBA" id="ARBA00023163"/>
    </source>
</evidence>
<name>A0ABY4SPA4_9CAUL</name>
<sequence>MAVNFQQLRSFHAVASDRSVTRAANRLAITQPTLSKQIKDLEARYQVQLFTGSRPPLTLTAAGEALFEKTRDLFQTSADIEALLGDTPPEEGGLLRIGTDSPPYAADLIAAFAKEAPNLDFKVTIGNAKDTNALLMNASVDIAVVCEPIGHNDYTYRPYYEDRLVAIAAVDAPEAQAEVFNLEALSRRVLLTREPGSRTRLAMERMLEAHQVQPFRVMEVHTREMIRETVARDLGVSFMFARECPPDARIRVMKLALEPALISVSGYIACRTERRRHPAIRRALDLAETLSAG</sequence>
<dbReference type="EMBL" id="CP097649">
    <property type="protein sequence ID" value="URI16078.1"/>
    <property type="molecule type" value="Genomic_DNA"/>
</dbReference>
<dbReference type="SUPFAM" id="SSF46785">
    <property type="entry name" value="Winged helix' DNA-binding domain"/>
    <property type="match status" value="1"/>
</dbReference>
<evidence type="ECO:0000256" key="3">
    <source>
        <dbReference type="ARBA" id="ARBA00023125"/>
    </source>
</evidence>
<organism evidence="6 7">
    <name type="scientific">Brevundimonas albigilva</name>
    <dbReference type="NCBI Taxonomy" id="1312364"/>
    <lineage>
        <taxon>Bacteria</taxon>
        <taxon>Pseudomonadati</taxon>
        <taxon>Pseudomonadota</taxon>
        <taxon>Alphaproteobacteria</taxon>
        <taxon>Caulobacterales</taxon>
        <taxon>Caulobacteraceae</taxon>
        <taxon>Brevundimonas</taxon>
    </lineage>
</organism>
<dbReference type="Gene3D" id="1.10.10.10">
    <property type="entry name" value="Winged helix-like DNA-binding domain superfamily/Winged helix DNA-binding domain"/>
    <property type="match status" value="1"/>
</dbReference>
<dbReference type="PANTHER" id="PTHR30126:SF40">
    <property type="entry name" value="HTH-TYPE TRANSCRIPTIONAL REGULATOR GLTR"/>
    <property type="match status" value="1"/>
</dbReference>
<evidence type="ECO:0000313" key="7">
    <source>
        <dbReference type="Proteomes" id="UP001055429"/>
    </source>
</evidence>
<dbReference type="CDD" id="cd05466">
    <property type="entry name" value="PBP2_LTTR_substrate"/>
    <property type="match status" value="1"/>
</dbReference>
<gene>
    <name evidence="6" type="ORF">M8231_03590</name>
</gene>
<keyword evidence="4" id="KW-0804">Transcription</keyword>
<reference evidence="6" key="1">
    <citation type="submission" date="2022-05" db="EMBL/GenBank/DDBJ databases">
        <title>Brevundimonas albigilva TT17 genome sequence.</title>
        <authorList>
            <person name="Lee K."/>
            <person name="Son H."/>
        </authorList>
    </citation>
    <scope>NUCLEOTIDE SEQUENCE</scope>
    <source>
        <strain evidence="6">TT17</strain>
    </source>
</reference>
<evidence type="ECO:0000259" key="5">
    <source>
        <dbReference type="PROSITE" id="PS50931"/>
    </source>
</evidence>
<dbReference type="PANTHER" id="PTHR30126">
    <property type="entry name" value="HTH-TYPE TRANSCRIPTIONAL REGULATOR"/>
    <property type="match status" value="1"/>
</dbReference>
<dbReference type="InterPro" id="IPR036390">
    <property type="entry name" value="WH_DNA-bd_sf"/>
</dbReference>
<accession>A0ABY4SPA4</accession>
<dbReference type="Pfam" id="PF00126">
    <property type="entry name" value="HTH_1"/>
    <property type="match status" value="1"/>
</dbReference>
<dbReference type="Pfam" id="PF03466">
    <property type="entry name" value="LysR_substrate"/>
    <property type="match status" value="1"/>
</dbReference>
<dbReference type="RefSeq" id="WP_250202270.1">
    <property type="nucleotide sequence ID" value="NZ_CP097649.1"/>
</dbReference>
<dbReference type="PROSITE" id="PS50931">
    <property type="entry name" value="HTH_LYSR"/>
    <property type="match status" value="1"/>
</dbReference>
<proteinExistence type="inferred from homology"/>
<dbReference type="SUPFAM" id="SSF53850">
    <property type="entry name" value="Periplasmic binding protein-like II"/>
    <property type="match status" value="1"/>
</dbReference>
<keyword evidence="7" id="KW-1185">Reference proteome</keyword>
<evidence type="ECO:0000256" key="2">
    <source>
        <dbReference type="ARBA" id="ARBA00023015"/>
    </source>
</evidence>
<keyword evidence="3" id="KW-0238">DNA-binding</keyword>
<protein>
    <submittedName>
        <fullName evidence="6">LysR substrate-binding domain-containing protein</fullName>
    </submittedName>
</protein>
<keyword evidence="2" id="KW-0805">Transcription regulation</keyword>
<dbReference type="InterPro" id="IPR005119">
    <property type="entry name" value="LysR_subst-bd"/>
</dbReference>
<evidence type="ECO:0000313" key="6">
    <source>
        <dbReference type="EMBL" id="URI16078.1"/>
    </source>
</evidence>
<evidence type="ECO:0000256" key="1">
    <source>
        <dbReference type="ARBA" id="ARBA00009437"/>
    </source>
</evidence>
<dbReference type="InterPro" id="IPR036388">
    <property type="entry name" value="WH-like_DNA-bd_sf"/>
</dbReference>
<comment type="similarity">
    <text evidence="1">Belongs to the LysR transcriptional regulatory family.</text>
</comment>
<feature type="domain" description="HTH lysR-type" evidence="5">
    <location>
        <begin position="3"/>
        <end position="60"/>
    </location>
</feature>
<dbReference type="InterPro" id="IPR000847">
    <property type="entry name" value="LysR_HTH_N"/>
</dbReference>
<dbReference type="PRINTS" id="PR00039">
    <property type="entry name" value="HTHLYSR"/>
</dbReference>